<reference evidence="3" key="1">
    <citation type="submission" date="2020-10" db="EMBL/GenBank/DDBJ databases">
        <authorList>
            <person name="Castelo-Branco R."/>
            <person name="Eusebio N."/>
            <person name="Adriana R."/>
            <person name="Vieira A."/>
            <person name="Brugerolle De Fraissinette N."/>
            <person name="Rezende De Castro R."/>
            <person name="Schneider M.P."/>
            <person name="Vasconcelos V."/>
            <person name="Leao P.N."/>
        </authorList>
    </citation>
    <scope>NUCLEOTIDE SEQUENCE</scope>
    <source>
        <strain evidence="3">LEGE 11480</strain>
    </source>
</reference>
<dbReference type="AlphaFoldDB" id="A0A928VKY2"/>
<evidence type="ECO:0000259" key="2">
    <source>
        <dbReference type="PROSITE" id="PS51781"/>
    </source>
</evidence>
<name>A0A928VKY2_9CYAN</name>
<feature type="chain" id="PRO_5038009688" evidence="1">
    <location>
        <begin position="26"/>
        <end position="216"/>
    </location>
</feature>
<dbReference type="InterPro" id="IPR003646">
    <property type="entry name" value="SH3-like_bac-type"/>
</dbReference>
<gene>
    <name evidence="3" type="ORF">IQ266_01530</name>
</gene>
<feature type="domain" description="SH3b" evidence="2">
    <location>
        <begin position="60"/>
        <end position="127"/>
    </location>
</feature>
<comment type="caution">
    <text evidence="3">The sequence shown here is derived from an EMBL/GenBank/DDBJ whole genome shotgun (WGS) entry which is preliminary data.</text>
</comment>
<evidence type="ECO:0000313" key="3">
    <source>
        <dbReference type="EMBL" id="MBE9028435.1"/>
    </source>
</evidence>
<sequence>MKLPVFLTAAALSLLSIGCMKVSFGSNNAAAPQPTAAPVAANNTATAAPAPQAPAPAPTPVNYFVKTNDGSTLNIRASNSTGAAIVGSAPHGSPVTFHTSDRNGEWFEVTSGNIRGWVSTSFLVGSNGQDVSPAGAAAARQANAIAQQNAARAAAARQANAIAQQEAARSAAAQRLANTIEANERAAAGQRLANTIEANERAAAAERLSNSVRNSQ</sequence>
<dbReference type="Pfam" id="PF08239">
    <property type="entry name" value="SH3_3"/>
    <property type="match status" value="1"/>
</dbReference>
<accession>A0A928VKY2</accession>
<organism evidence="3 4">
    <name type="scientific">Romeriopsis navalis LEGE 11480</name>
    <dbReference type="NCBI Taxonomy" id="2777977"/>
    <lineage>
        <taxon>Bacteria</taxon>
        <taxon>Bacillati</taxon>
        <taxon>Cyanobacteriota</taxon>
        <taxon>Cyanophyceae</taxon>
        <taxon>Leptolyngbyales</taxon>
        <taxon>Leptolyngbyaceae</taxon>
        <taxon>Romeriopsis</taxon>
        <taxon>Romeriopsis navalis</taxon>
    </lineage>
</organism>
<protein>
    <submittedName>
        <fullName evidence="3">SH3 domain-containing protein</fullName>
    </submittedName>
</protein>
<feature type="signal peptide" evidence="1">
    <location>
        <begin position="1"/>
        <end position="25"/>
    </location>
</feature>
<dbReference type="Proteomes" id="UP000625316">
    <property type="component" value="Unassembled WGS sequence"/>
</dbReference>
<dbReference type="EMBL" id="JADEXQ010000003">
    <property type="protein sequence ID" value="MBE9028435.1"/>
    <property type="molecule type" value="Genomic_DNA"/>
</dbReference>
<evidence type="ECO:0000313" key="4">
    <source>
        <dbReference type="Proteomes" id="UP000625316"/>
    </source>
</evidence>
<dbReference type="PROSITE" id="PS51257">
    <property type="entry name" value="PROKAR_LIPOPROTEIN"/>
    <property type="match status" value="1"/>
</dbReference>
<keyword evidence="4" id="KW-1185">Reference proteome</keyword>
<dbReference type="Gene3D" id="2.30.30.40">
    <property type="entry name" value="SH3 Domains"/>
    <property type="match status" value="1"/>
</dbReference>
<dbReference type="PROSITE" id="PS51781">
    <property type="entry name" value="SH3B"/>
    <property type="match status" value="1"/>
</dbReference>
<keyword evidence="1" id="KW-0732">Signal</keyword>
<evidence type="ECO:0000256" key="1">
    <source>
        <dbReference type="SAM" id="SignalP"/>
    </source>
</evidence>
<dbReference type="RefSeq" id="WP_264323257.1">
    <property type="nucleotide sequence ID" value="NZ_JADEXQ010000003.1"/>
</dbReference>
<proteinExistence type="predicted"/>